<evidence type="ECO:0000313" key="1">
    <source>
        <dbReference type="EMBL" id="KAK2941231.1"/>
    </source>
</evidence>
<dbReference type="EMBL" id="JARBJD010000532">
    <property type="protein sequence ID" value="KAK2941231.1"/>
    <property type="molecule type" value="Genomic_DNA"/>
</dbReference>
<organism evidence="1 2">
    <name type="scientific">Blattamonas nauphoetae</name>
    <dbReference type="NCBI Taxonomy" id="2049346"/>
    <lineage>
        <taxon>Eukaryota</taxon>
        <taxon>Metamonada</taxon>
        <taxon>Preaxostyla</taxon>
        <taxon>Oxymonadida</taxon>
        <taxon>Blattamonas</taxon>
    </lineage>
</organism>
<comment type="caution">
    <text evidence="1">The sequence shown here is derived from an EMBL/GenBank/DDBJ whole genome shotgun (WGS) entry which is preliminary data.</text>
</comment>
<proteinExistence type="predicted"/>
<dbReference type="Proteomes" id="UP001281761">
    <property type="component" value="Unassembled WGS sequence"/>
</dbReference>
<evidence type="ECO:0000313" key="2">
    <source>
        <dbReference type="Proteomes" id="UP001281761"/>
    </source>
</evidence>
<gene>
    <name evidence="1" type="ORF">BLNAU_23850</name>
</gene>
<name>A0ABQ9WRZ0_9EUKA</name>
<sequence>MLTSIELRVPNNQFHSSLIASSPSPRECMISEMSISDSCVTTRNPLFGSHFEVLSIILCSFQNISQPSDGESVEFRKKEGQKSVIVGSSFSKSENGLYGLLMRDTNDHHQLTSLNCTFVDNIRTFTPVYVNAAPIENEAFTDRQISTDNDITFKKVHIHFVFSPNWTKRRSHPPH</sequence>
<reference evidence="1 2" key="1">
    <citation type="journal article" date="2022" name="bioRxiv">
        <title>Genomics of Preaxostyla Flagellates Illuminates Evolutionary Transitions and the Path Towards Mitochondrial Loss.</title>
        <authorList>
            <person name="Novak L.V.F."/>
            <person name="Treitli S.C."/>
            <person name="Pyrih J."/>
            <person name="Halakuc P."/>
            <person name="Pipaliya S.V."/>
            <person name="Vacek V."/>
            <person name="Brzon O."/>
            <person name="Soukal P."/>
            <person name="Eme L."/>
            <person name="Dacks J.B."/>
            <person name="Karnkowska A."/>
            <person name="Elias M."/>
            <person name="Hampl V."/>
        </authorList>
    </citation>
    <scope>NUCLEOTIDE SEQUENCE [LARGE SCALE GENOMIC DNA]</scope>
    <source>
        <strain evidence="1">NAU3</strain>
        <tissue evidence="1">Gut</tissue>
    </source>
</reference>
<protein>
    <submittedName>
        <fullName evidence="1">Uncharacterized protein</fullName>
    </submittedName>
</protein>
<accession>A0ABQ9WRZ0</accession>
<keyword evidence="2" id="KW-1185">Reference proteome</keyword>